<dbReference type="OrthoDB" id="426718at2759"/>
<dbReference type="EMBL" id="ML977586">
    <property type="protein sequence ID" value="KAF2000924.1"/>
    <property type="molecule type" value="Genomic_DNA"/>
</dbReference>
<accession>A0A6A5WJ09</accession>
<dbReference type="Pfam" id="PF11913">
    <property type="entry name" value="DUF3431"/>
    <property type="match status" value="1"/>
</dbReference>
<dbReference type="PANTHER" id="PTHR37490">
    <property type="entry name" value="EXPRESSED PROTEIN"/>
    <property type="match status" value="1"/>
</dbReference>
<organism evidence="1 2">
    <name type="scientific">Amniculicola lignicola CBS 123094</name>
    <dbReference type="NCBI Taxonomy" id="1392246"/>
    <lineage>
        <taxon>Eukaryota</taxon>
        <taxon>Fungi</taxon>
        <taxon>Dikarya</taxon>
        <taxon>Ascomycota</taxon>
        <taxon>Pezizomycotina</taxon>
        <taxon>Dothideomycetes</taxon>
        <taxon>Pleosporomycetidae</taxon>
        <taxon>Pleosporales</taxon>
        <taxon>Amniculicolaceae</taxon>
        <taxon>Amniculicola</taxon>
    </lineage>
</organism>
<dbReference type="PANTHER" id="PTHR37490:SF2">
    <property type="match status" value="1"/>
</dbReference>
<name>A0A6A5WJ09_9PLEO</name>
<gene>
    <name evidence="1" type="ORF">P154DRAFT_522186</name>
</gene>
<reference evidence="1" key="1">
    <citation type="journal article" date="2020" name="Stud. Mycol.">
        <title>101 Dothideomycetes genomes: a test case for predicting lifestyles and emergence of pathogens.</title>
        <authorList>
            <person name="Haridas S."/>
            <person name="Albert R."/>
            <person name="Binder M."/>
            <person name="Bloem J."/>
            <person name="Labutti K."/>
            <person name="Salamov A."/>
            <person name="Andreopoulos B."/>
            <person name="Baker S."/>
            <person name="Barry K."/>
            <person name="Bills G."/>
            <person name="Bluhm B."/>
            <person name="Cannon C."/>
            <person name="Castanera R."/>
            <person name="Culley D."/>
            <person name="Daum C."/>
            <person name="Ezra D."/>
            <person name="Gonzalez J."/>
            <person name="Henrissat B."/>
            <person name="Kuo A."/>
            <person name="Liang C."/>
            <person name="Lipzen A."/>
            <person name="Lutzoni F."/>
            <person name="Magnuson J."/>
            <person name="Mondo S."/>
            <person name="Nolan M."/>
            <person name="Ohm R."/>
            <person name="Pangilinan J."/>
            <person name="Park H.-J."/>
            <person name="Ramirez L."/>
            <person name="Alfaro M."/>
            <person name="Sun H."/>
            <person name="Tritt A."/>
            <person name="Yoshinaga Y."/>
            <person name="Zwiers L.-H."/>
            <person name="Turgeon B."/>
            <person name="Goodwin S."/>
            <person name="Spatafora J."/>
            <person name="Crous P."/>
            <person name="Grigoriev I."/>
        </authorList>
    </citation>
    <scope>NUCLEOTIDE SEQUENCE</scope>
    <source>
        <strain evidence="1">CBS 123094</strain>
    </source>
</reference>
<keyword evidence="2" id="KW-1185">Reference proteome</keyword>
<dbReference type="Proteomes" id="UP000799779">
    <property type="component" value="Unassembled WGS sequence"/>
</dbReference>
<dbReference type="AlphaFoldDB" id="A0A6A5WJ09"/>
<sequence length="307" mass="34828">MARMRRIAELGVAATVSIFLLMFLASRTGHLDYTFLKLGQHTKDLTGQYPYVKPSPLPWHPPSPTYLNSSSPTTGPAPDRIIVLTTLKNEDTHWLAKELPGWNSSIFVLDSNFAKLHEGSVRVDKGRIAAAYLHYIIENYHALPKTMVFLNPYQNGQPPNTNHPGLGRVQALETLNIQHVQKEGFANLRCMGNAGCINEMLPFRDPPDEFRTLEVAMPKAWEDLFKNTDVPEKLASPCCAEFAVSRDQVKKRGVEEYLKYWSWLHETKMDDDTAGYVFEYIWHIIFGKSAVYCPELGKCECDVYGKC</sequence>
<protein>
    <submittedName>
        <fullName evidence="1">Uncharacterized protein</fullName>
    </submittedName>
</protein>
<evidence type="ECO:0000313" key="1">
    <source>
        <dbReference type="EMBL" id="KAF2000924.1"/>
    </source>
</evidence>
<evidence type="ECO:0000313" key="2">
    <source>
        <dbReference type="Proteomes" id="UP000799779"/>
    </source>
</evidence>
<dbReference type="InterPro" id="IPR021838">
    <property type="entry name" value="DUF3431"/>
</dbReference>
<proteinExistence type="predicted"/>